<dbReference type="PROSITE" id="PS50125">
    <property type="entry name" value="GUANYLATE_CYCLASE_2"/>
    <property type="match status" value="1"/>
</dbReference>
<accession>A0ABD2PGE0</accession>
<dbReference type="InterPro" id="IPR050401">
    <property type="entry name" value="Cyclic_nucleotide_synthase"/>
</dbReference>
<evidence type="ECO:0000256" key="3">
    <source>
        <dbReference type="ARBA" id="ARBA00022741"/>
    </source>
</evidence>
<keyword evidence="2" id="KW-0812">Transmembrane</keyword>
<dbReference type="Proteomes" id="UP001516400">
    <property type="component" value="Unassembled WGS sequence"/>
</dbReference>
<dbReference type="InterPro" id="IPR029787">
    <property type="entry name" value="Nucleotide_cyclase"/>
</dbReference>
<proteinExistence type="predicted"/>
<evidence type="ECO:0000256" key="6">
    <source>
        <dbReference type="ARBA" id="ARBA00023180"/>
    </source>
</evidence>
<dbReference type="GO" id="GO:0016020">
    <property type="term" value="C:membrane"/>
    <property type="evidence" value="ECO:0007669"/>
    <property type="project" value="UniProtKB-SubCell"/>
</dbReference>
<keyword evidence="10" id="KW-1185">Reference proteome</keyword>
<keyword evidence="7" id="KW-0456">Lyase</keyword>
<keyword evidence="6" id="KW-0325">Glycoprotein</keyword>
<evidence type="ECO:0000259" key="8">
    <source>
        <dbReference type="PROSITE" id="PS50125"/>
    </source>
</evidence>
<feature type="domain" description="Guanylate cyclase" evidence="8">
    <location>
        <begin position="100"/>
        <end position="145"/>
    </location>
</feature>
<dbReference type="GO" id="GO:0000166">
    <property type="term" value="F:nucleotide binding"/>
    <property type="evidence" value="ECO:0007669"/>
    <property type="project" value="UniProtKB-KW"/>
</dbReference>
<protein>
    <recommendedName>
        <fullName evidence="8">Guanylate cyclase domain-containing protein</fullName>
    </recommendedName>
</protein>
<keyword evidence="4" id="KW-1133">Transmembrane helix</keyword>
<dbReference type="SUPFAM" id="SSF55073">
    <property type="entry name" value="Nucleotide cyclase"/>
    <property type="match status" value="1"/>
</dbReference>
<comment type="caution">
    <text evidence="9">The sequence shown here is derived from an EMBL/GenBank/DDBJ whole genome shotgun (WGS) entry which is preliminary data.</text>
</comment>
<dbReference type="AlphaFoldDB" id="A0ABD2PGE0"/>
<dbReference type="Gene3D" id="6.10.250.780">
    <property type="match status" value="1"/>
</dbReference>
<keyword evidence="5" id="KW-0472">Membrane</keyword>
<gene>
    <name evidence="9" type="ORF">HHI36_023437</name>
</gene>
<evidence type="ECO:0000313" key="9">
    <source>
        <dbReference type="EMBL" id="KAL3290068.1"/>
    </source>
</evidence>
<dbReference type="PANTHER" id="PTHR11920">
    <property type="entry name" value="GUANYLYL CYCLASE"/>
    <property type="match status" value="1"/>
</dbReference>
<dbReference type="Pfam" id="PF00211">
    <property type="entry name" value="Guanylate_cyc"/>
    <property type="match status" value="1"/>
</dbReference>
<sequence length="145" mass="16853">MITVYFSSKIPHVCPYYFSIYNITTTYIFRDCDGNFVNSLLQRMEQYANNLEVLVEERTADYIEEKKRCEEVLYQLLPKCVAQQLITGHEVKAENFDSVTIYFSDIVGFTTLAAKSTPFELVEFLNDLYTCFDSIIGHFDVYKVG</sequence>
<evidence type="ECO:0000256" key="2">
    <source>
        <dbReference type="ARBA" id="ARBA00022692"/>
    </source>
</evidence>
<evidence type="ECO:0000256" key="7">
    <source>
        <dbReference type="ARBA" id="ARBA00023239"/>
    </source>
</evidence>
<dbReference type="InterPro" id="IPR001054">
    <property type="entry name" value="A/G_cyclase"/>
</dbReference>
<dbReference type="PANTHER" id="PTHR11920:SF494">
    <property type="entry name" value="ATRIAL NATRIURETIC PEPTIDE RECEPTOR 2"/>
    <property type="match status" value="1"/>
</dbReference>
<evidence type="ECO:0000256" key="4">
    <source>
        <dbReference type="ARBA" id="ARBA00022989"/>
    </source>
</evidence>
<keyword evidence="3" id="KW-0547">Nucleotide-binding</keyword>
<organism evidence="9 10">
    <name type="scientific">Cryptolaemus montrouzieri</name>
    <dbReference type="NCBI Taxonomy" id="559131"/>
    <lineage>
        <taxon>Eukaryota</taxon>
        <taxon>Metazoa</taxon>
        <taxon>Ecdysozoa</taxon>
        <taxon>Arthropoda</taxon>
        <taxon>Hexapoda</taxon>
        <taxon>Insecta</taxon>
        <taxon>Pterygota</taxon>
        <taxon>Neoptera</taxon>
        <taxon>Endopterygota</taxon>
        <taxon>Coleoptera</taxon>
        <taxon>Polyphaga</taxon>
        <taxon>Cucujiformia</taxon>
        <taxon>Coccinelloidea</taxon>
        <taxon>Coccinellidae</taxon>
        <taxon>Scymninae</taxon>
        <taxon>Scymnini</taxon>
        <taxon>Cryptolaemus</taxon>
    </lineage>
</organism>
<name>A0ABD2PGE0_9CUCU</name>
<evidence type="ECO:0000313" key="10">
    <source>
        <dbReference type="Proteomes" id="UP001516400"/>
    </source>
</evidence>
<evidence type="ECO:0000256" key="1">
    <source>
        <dbReference type="ARBA" id="ARBA00004370"/>
    </source>
</evidence>
<comment type="subcellular location">
    <subcellularLocation>
        <location evidence="1">Membrane</location>
    </subcellularLocation>
</comment>
<dbReference type="Gene3D" id="3.30.70.1230">
    <property type="entry name" value="Nucleotide cyclase"/>
    <property type="match status" value="1"/>
</dbReference>
<reference evidence="9 10" key="1">
    <citation type="journal article" date="2021" name="BMC Biol.">
        <title>Horizontally acquired antibacterial genes associated with adaptive radiation of ladybird beetles.</title>
        <authorList>
            <person name="Li H.S."/>
            <person name="Tang X.F."/>
            <person name="Huang Y.H."/>
            <person name="Xu Z.Y."/>
            <person name="Chen M.L."/>
            <person name="Du X.Y."/>
            <person name="Qiu B.Y."/>
            <person name="Chen P.T."/>
            <person name="Zhang W."/>
            <person name="Slipinski A."/>
            <person name="Escalona H.E."/>
            <person name="Waterhouse R.M."/>
            <person name="Zwick A."/>
            <person name="Pang H."/>
        </authorList>
    </citation>
    <scope>NUCLEOTIDE SEQUENCE [LARGE SCALE GENOMIC DNA]</scope>
    <source>
        <strain evidence="9">SYSU2018</strain>
    </source>
</reference>
<dbReference type="EMBL" id="JABFTP020000186">
    <property type="protein sequence ID" value="KAL3290068.1"/>
    <property type="molecule type" value="Genomic_DNA"/>
</dbReference>
<evidence type="ECO:0000256" key="5">
    <source>
        <dbReference type="ARBA" id="ARBA00023136"/>
    </source>
</evidence>
<dbReference type="GO" id="GO:0016829">
    <property type="term" value="F:lyase activity"/>
    <property type="evidence" value="ECO:0007669"/>
    <property type="project" value="UniProtKB-KW"/>
</dbReference>